<evidence type="ECO:0000256" key="6">
    <source>
        <dbReference type="ARBA" id="ARBA00023136"/>
    </source>
</evidence>
<reference evidence="9 10" key="1">
    <citation type="journal article" date="2020" name="Microorganisms">
        <title>Description of Komagataeibacter melaceti sp. nov. and Komagataeibacter melomenusus sp. nov. Isolated from Apple Cider Vinegar.</title>
        <authorList>
            <person name="Maric L."/>
            <person name="Cleenwerck I."/>
            <person name="Accetto T."/>
            <person name="Vandamme P."/>
            <person name="Trcek J."/>
        </authorList>
    </citation>
    <scope>NUCLEOTIDE SEQUENCE [LARGE SCALE GENOMIC DNA]</scope>
    <source>
        <strain evidence="9 10">AV436</strain>
    </source>
</reference>
<dbReference type="InterPro" id="IPR003474">
    <property type="entry name" value="Glcn_transporter"/>
</dbReference>
<keyword evidence="5 8" id="KW-1133">Transmembrane helix</keyword>
<evidence type="ECO:0000256" key="1">
    <source>
        <dbReference type="ARBA" id="ARBA00004651"/>
    </source>
</evidence>
<feature type="transmembrane region" description="Helical" evidence="8">
    <location>
        <begin position="181"/>
        <end position="200"/>
    </location>
</feature>
<comment type="subcellular location">
    <subcellularLocation>
        <location evidence="1">Cell membrane</location>
        <topology evidence="1">Multi-pass membrane protein</topology>
    </subcellularLocation>
</comment>
<dbReference type="PANTHER" id="PTHR30354:SF22">
    <property type="entry name" value="HIGH-AFFINITY GLUCONATE TRANSPORTER"/>
    <property type="match status" value="1"/>
</dbReference>
<feature type="transmembrane region" description="Helical" evidence="8">
    <location>
        <begin position="32"/>
        <end position="51"/>
    </location>
</feature>
<name>A0ABX2AFI4_9PROT</name>
<evidence type="ECO:0000256" key="2">
    <source>
        <dbReference type="ARBA" id="ARBA00022448"/>
    </source>
</evidence>
<feature type="transmembrane region" description="Helical" evidence="8">
    <location>
        <begin position="232"/>
        <end position="253"/>
    </location>
</feature>
<feature type="transmembrane region" description="Helical" evidence="8">
    <location>
        <begin position="111"/>
        <end position="136"/>
    </location>
</feature>
<evidence type="ECO:0000256" key="3">
    <source>
        <dbReference type="ARBA" id="ARBA00022475"/>
    </source>
</evidence>
<feature type="transmembrane region" description="Helical" evidence="8">
    <location>
        <begin position="273"/>
        <end position="291"/>
    </location>
</feature>
<dbReference type="Pfam" id="PF02447">
    <property type="entry name" value="GntP_permease"/>
    <property type="match status" value="1"/>
</dbReference>
<dbReference type="NCBIfam" id="TIGR00791">
    <property type="entry name" value="gntP"/>
    <property type="match status" value="1"/>
</dbReference>
<evidence type="ECO:0000256" key="7">
    <source>
        <dbReference type="ARBA" id="ARBA00049663"/>
    </source>
</evidence>
<feature type="transmembrane region" description="Helical" evidence="8">
    <location>
        <begin position="386"/>
        <end position="403"/>
    </location>
</feature>
<evidence type="ECO:0000313" key="10">
    <source>
        <dbReference type="Proteomes" id="UP000623090"/>
    </source>
</evidence>
<protein>
    <submittedName>
        <fullName evidence="9">Gluconate permease</fullName>
    </submittedName>
</protein>
<dbReference type="Proteomes" id="UP000623090">
    <property type="component" value="Unassembled WGS sequence"/>
</dbReference>
<feature type="transmembrane region" description="Helical" evidence="8">
    <location>
        <begin position="143"/>
        <end position="161"/>
    </location>
</feature>
<keyword evidence="4 8" id="KW-0812">Transmembrane</keyword>
<feature type="transmembrane region" description="Helical" evidence="8">
    <location>
        <begin position="6"/>
        <end position="25"/>
    </location>
</feature>
<evidence type="ECO:0000313" key="9">
    <source>
        <dbReference type="EMBL" id="NPC67095.1"/>
    </source>
</evidence>
<evidence type="ECO:0000256" key="4">
    <source>
        <dbReference type="ARBA" id="ARBA00022692"/>
    </source>
</evidence>
<keyword evidence="2" id="KW-0813">Transport</keyword>
<dbReference type="PANTHER" id="PTHR30354">
    <property type="entry name" value="GNT FAMILY GLUCONATE TRANSPORTER"/>
    <property type="match status" value="1"/>
</dbReference>
<feature type="transmembrane region" description="Helical" evidence="8">
    <location>
        <begin position="423"/>
        <end position="447"/>
    </location>
</feature>
<feature type="transmembrane region" description="Helical" evidence="8">
    <location>
        <begin position="303"/>
        <end position="326"/>
    </location>
</feature>
<comment type="similarity">
    <text evidence="7">Belongs to the GntP permease family.</text>
</comment>
<evidence type="ECO:0000256" key="8">
    <source>
        <dbReference type="SAM" id="Phobius"/>
    </source>
</evidence>
<keyword evidence="10" id="KW-1185">Reference proteome</keyword>
<keyword evidence="3" id="KW-1003">Cell membrane</keyword>
<sequence length="448" mass="46369">MTDMSLTYALITGILAIGLIIVLIARFNINSLLVLFGVAIALLLAAGDTPAQAVASFQHGAGNALGSIGFLLAFGTMFGKLIAQSGAADTVALSVMARCGARNLHWAMSGIGMIVGLPIFFDVGFILLAPLAFIAAQESRRPVLFAILPLMASLSIAHAVMPPHPAIMQAIGIYHANLLENIALGLLIMVPTAIISGPLFTQFIMRHIGPIDTSPMEAEFLSRTAPPIRPSLARSLLCILLPFMLIGCGQLLTNLSTQGGVHMLGQFLGETNISLIISLVVTVLLLCRPNGITTQQIAQSLHACLAPTGFVILLVGAGGGFGQAVIDSGISSTLTAAALSAHISPLLLAYLSAVIVRLATGSATVATGTAANLLAPAMAGMHGVSPELLVLATGAGSIAFGPVNDPVFWQLKEYLGLSLSQTFIVWSGTETLISVIILLFTLGLSVIL</sequence>
<proteinExistence type="inferred from homology"/>
<comment type="caution">
    <text evidence="9">The sequence shown here is derived from an EMBL/GenBank/DDBJ whole genome shotgun (WGS) entry which is preliminary data.</text>
</comment>
<feature type="transmembrane region" description="Helical" evidence="8">
    <location>
        <begin position="346"/>
        <end position="374"/>
    </location>
</feature>
<organism evidence="9 10">
    <name type="scientific">Komagataeibacter melomenusus</name>
    <dbReference type="NCBI Taxonomy" id="2766578"/>
    <lineage>
        <taxon>Bacteria</taxon>
        <taxon>Pseudomonadati</taxon>
        <taxon>Pseudomonadota</taxon>
        <taxon>Alphaproteobacteria</taxon>
        <taxon>Acetobacterales</taxon>
        <taxon>Acetobacteraceae</taxon>
        <taxon>Komagataeibacter</taxon>
    </lineage>
</organism>
<evidence type="ECO:0000256" key="5">
    <source>
        <dbReference type="ARBA" id="ARBA00022989"/>
    </source>
</evidence>
<gene>
    <name evidence="9" type="ORF">HNW77_11995</name>
</gene>
<dbReference type="EMBL" id="JABJWC010000031">
    <property type="protein sequence ID" value="NPC67095.1"/>
    <property type="molecule type" value="Genomic_DNA"/>
</dbReference>
<accession>A0ABX2AFI4</accession>
<keyword evidence="6 8" id="KW-0472">Membrane</keyword>